<dbReference type="Gene3D" id="2.40.50.140">
    <property type="entry name" value="Nucleic acid-binding proteins"/>
    <property type="match status" value="1"/>
</dbReference>
<keyword evidence="7" id="KW-0234">DNA repair</keyword>
<dbReference type="SUPFAM" id="SSF56091">
    <property type="entry name" value="DNA ligase/mRNA capping enzyme, catalytic domain"/>
    <property type="match status" value="1"/>
</dbReference>
<dbReference type="KEGG" id="vg:8673579"/>
<evidence type="ECO:0000256" key="5">
    <source>
        <dbReference type="ARBA" id="ARBA00022705"/>
    </source>
</evidence>
<dbReference type="Pfam" id="PF17879">
    <property type="entry name" value="DNA_ligase_C"/>
    <property type="match status" value="1"/>
</dbReference>
<dbReference type="RefSeq" id="YP_003345480.1">
    <property type="nucleotide sequence ID" value="NC_013638.1"/>
</dbReference>
<dbReference type="InterPro" id="IPR012340">
    <property type="entry name" value="NA-bd_OB-fold"/>
</dbReference>
<sequence>MSKAKPFHPKCHRAVNFNEKAIAAVIAKHGYILAGIKVDGFRCHIFWLDGDLHITTREGNEILALVNFKQYFKDKWVNEWKLGPTMALDAEVWIPGVDFQTMSGHLRRHEPLAPDLAPQFIVIDLMNVQQLQDLKSPACADLGNNAFTIRNAAVVQRWPYVFGTNVGMRRPVVTEALARVESLEALYSLYKLVREQGFEGLVFKDPSCPLRNGKVAGQWKMKPGCGGPGWEGDGTVVGYVWGDDTKANAGLIVGFVLRLEDGTEVNATGLSKARMEQYTRELSDWSNRAMHYPHPHLNRQAQAEAMEKTKGGSLRHPSFKDFRDLDYDPGVKV</sequence>
<organism evidence="11 12">
    <name type="scientific">Pseudomonas phage phi2</name>
    <dbReference type="NCBI Taxonomy" id="1450169"/>
    <lineage>
        <taxon>Viruses</taxon>
        <taxon>Duplodnaviria</taxon>
        <taxon>Heunggongvirae</taxon>
        <taxon>Uroviricota</taxon>
        <taxon>Caudoviricetes</taxon>
        <taxon>Autographivirales</taxon>
        <taxon>Autoscriptoviridae</taxon>
        <taxon>Tunggulvirus</taxon>
        <taxon>Tunggulvirus f2</taxon>
    </lineage>
</organism>
<dbReference type="GO" id="GO:0003910">
    <property type="term" value="F:DNA ligase (ATP) activity"/>
    <property type="evidence" value="ECO:0007669"/>
    <property type="project" value="InterPro"/>
</dbReference>
<accession>D2EBR9</accession>
<dbReference type="Gene3D" id="3.30.470.30">
    <property type="entry name" value="DNA ligase/mRNA capping enzyme"/>
    <property type="match status" value="1"/>
</dbReference>
<keyword evidence="4 11" id="KW-0436">Ligase</keyword>
<dbReference type="GO" id="GO:0003690">
    <property type="term" value="F:double-stranded DNA binding"/>
    <property type="evidence" value="ECO:0007669"/>
    <property type="project" value="InterPro"/>
</dbReference>
<dbReference type="Proteomes" id="UP000001906">
    <property type="component" value="Segment"/>
</dbReference>
<proteinExistence type="inferred from homology"/>
<evidence type="ECO:0000256" key="6">
    <source>
        <dbReference type="ARBA" id="ARBA00022763"/>
    </source>
</evidence>
<feature type="domain" description="DNA ligase ATP-dependent bacteriophage T7-type C-terminal" evidence="10">
    <location>
        <begin position="230"/>
        <end position="323"/>
    </location>
</feature>
<evidence type="ECO:0000256" key="7">
    <source>
        <dbReference type="ARBA" id="ARBA00023204"/>
    </source>
</evidence>
<keyword evidence="5" id="KW-0235">DNA replication</keyword>
<dbReference type="OrthoDB" id="4135at10239"/>
<feature type="region of interest" description="Disordered" evidence="8">
    <location>
        <begin position="305"/>
        <end position="333"/>
    </location>
</feature>
<dbReference type="GeneID" id="8673579"/>
<dbReference type="Gene3D" id="3.30.1490.70">
    <property type="match status" value="1"/>
</dbReference>
<dbReference type="GO" id="GO:0006281">
    <property type="term" value="P:DNA repair"/>
    <property type="evidence" value="ECO:0007669"/>
    <property type="project" value="UniProtKB-KW"/>
</dbReference>
<keyword evidence="12" id="KW-1185">Reference proteome</keyword>
<feature type="compositionally biased region" description="Basic and acidic residues" evidence="8">
    <location>
        <begin position="318"/>
        <end position="333"/>
    </location>
</feature>
<evidence type="ECO:0000313" key="11">
    <source>
        <dbReference type="EMBL" id="CBH51585.1"/>
    </source>
</evidence>
<dbReference type="GO" id="GO:0006310">
    <property type="term" value="P:DNA recombination"/>
    <property type="evidence" value="ECO:0007669"/>
    <property type="project" value="InterPro"/>
</dbReference>
<evidence type="ECO:0000256" key="2">
    <source>
        <dbReference type="ARBA" id="ARBA00007572"/>
    </source>
</evidence>
<dbReference type="PANTHER" id="PTHR47810">
    <property type="entry name" value="DNA LIGASE"/>
    <property type="match status" value="1"/>
</dbReference>
<evidence type="ECO:0000259" key="9">
    <source>
        <dbReference type="Pfam" id="PF01068"/>
    </source>
</evidence>
<feature type="domain" description="ATP-dependent DNA ligase family profile" evidence="9">
    <location>
        <begin position="21"/>
        <end position="222"/>
    </location>
</feature>
<evidence type="ECO:0000256" key="8">
    <source>
        <dbReference type="SAM" id="MobiDB-lite"/>
    </source>
</evidence>
<dbReference type="InterPro" id="IPR041559">
    <property type="entry name" value="DNA_ligase_ATP-dep_T7_C"/>
</dbReference>
<dbReference type="GO" id="GO:0005524">
    <property type="term" value="F:ATP binding"/>
    <property type="evidence" value="ECO:0007669"/>
    <property type="project" value="InterPro"/>
</dbReference>
<dbReference type="InterPro" id="IPR012310">
    <property type="entry name" value="DNA_ligase_ATP-dep_cent"/>
</dbReference>
<evidence type="ECO:0000256" key="3">
    <source>
        <dbReference type="ARBA" id="ARBA00013308"/>
    </source>
</evidence>
<dbReference type="SUPFAM" id="SSF50249">
    <property type="entry name" value="Nucleic acid-binding proteins"/>
    <property type="match status" value="1"/>
</dbReference>
<comment type="similarity">
    <text evidence="2">Belongs to the ATP-dependent DNA ligase family.</text>
</comment>
<comment type="cofactor">
    <cofactor evidence="1">
        <name>a divalent metal cation</name>
        <dbReference type="ChEBI" id="CHEBI:60240"/>
    </cofactor>
</comment>
<dbReference type="PANTHER" id="PTHR47810:SF1">
    <property type="entry name" value="DNA LIGASE B"/>
    <property type="match status" value="1"/>
</dbReference>
<evidence type="ECO:0000313" key="12">
    <source>
        <dbReference type="Proteomes" id="UP000001906"/>
    </source>
</evidence>
<evidence type="ECO:0000256" key="4">
    <source>
        <dbReference type="ARBA" id="ARBA00022598"/>
    </source>
</evidence>
<evidence type="ECO:0000259" key="10">
    <source>
        <dbReference type="Pfam" id="PF17879"/>
    </source>
</evidence>
<name>D2EBR9_9CAUD</name>
<evidence type="ECO:0000256" key="1">
    <source>
        <dbReference type="ARBA" id="ARBA00001968"/>
    </source>
</evidence>
<reference evidence="11 12" key="1">
    <citation type="journal article" date="2010" name="Nature">
        <title>Antagonistic coevolution accelerates molecular evolution.</title>
        <authorList>
            <person name="Paterson S."/>
            <person name="Vogwill T."/>
            <person name="Buckling A."/>
            <person name="Benmayor R."/>
            <person name="Spiers A.J."/>
            <person name="Thomson N.R."/>
            <person name="Quail M."/>
            <person name="Smith F."/>
            <person name="Walker D."/>
            <person name="Libberton B."/>
            <person name="Fenton A."/>
            <person name="Hall N."/>
            <person name="Brockhurst M.A."/>
        </authorList>
    </citation>
    <scope>NUCLEOTIDE SEQUENCE [LARGE SCALE GENOMIC DNA]</scope>
    <source>
        <strain evidence="12">phi 2</strain>
    </source>
</reference>
<keyword evidence="6" id="KW-0227">DNA damage</keyword>
<dbReference type="GO" id="GO:0006260">
    <property type="term" value="P:DNA replication"/>
    <property type="evidence" value="ECO:0007669"/>
    <property type="project" value="UniProtKB-KW"/>
</dbReference>
<protein>
    <recommendedName>
        <fullName evidence="3">DNA ligase</fullName>
    </recommendedName>
</protein>
<dbReference type="Pfam" id="PF01068">
    <property type="entry name" value="DNA_ligase_A_M"/>
    <property type="match status" value="1"/>
</dbReference>
<dbReference type="InterPro" id="IPR050326">
    <property type="entry name" value="NAD_dep_DNA_ligaseB"/>
</dbReference>
<gene>
    <name evidence="11" type="ORF">SBWP25_0015</name>
</gene>
<dbReference type="EMBL" id="FN594518">
    <property type="protein sequence ID" value="CBH51585.1"/>
    <property type="molecule type" value="Genomic_DNA"/>
</dbReference>